<feature type="domain" description="Dehydrogenase E1 component" evidence="5">
    <location>
        <begin position="1"/>
        <end position="81"/>
    </location>
</feature>
<dbReference type="Gene3D" id="3.40.50.970">
    <property type="match status" value="1"/>
</dbReference>
<evidence type="ECO:0000256" key="1">
    <source>
        <dbReference type="ARBA" id="ARBA00001964"/>
    </source>
</evidence>
<organism evidence="6 7">
    <name type="scientific">Mycena pura</name>
    <dbReference type="NCBI Taxonomy" id="153505"/>
    <lineage>
        <taxon>Eukaryota</taxon>
        <taxon>Fungi</taxon>
        <taxon>Dikarya</taxon>
        <taxon>Basidiomycota</taxon>
        <taxon>Agaricomycotina</taxon>
        <taxon>Agaricomycetes</taxon>
        <taxon>Agaricomycetidae</taxon>
        <taxon>Agaricales</taxon>
        <taxon>Marasmiineae</taxon>
        <taxon>Mycenaceae</taxon>
        <taxon>Mycena</taxon>
    </lineage>
</organism>
<evidence type="ECO:0000313" key="7">
    <source>
        <dbReference type="Proteomes" id="UP001219525"/>
    </source>
</evidence>
<evidence type="ECO:0000256" key="4">
    <source>
        <dbReference type="SAM" id="MobiDB-lite"/>
    </source>
</evidence>
<comment type="caution">
    <text evidence="6">The sequence shown here is derived from an EMBL/GenBank/DDBJ whole genome shotgun (WGS) entry which is preliminary data.</text>
</comment>
<evidence type="ECO:0000313" key="6">
    <source>
        <dbReference type="EMBL" id="KAJ7226852.1"/>
    </source>
</evidence>
<keyword evidence="3" id="KW-0786">Thiamine pyrophosphate</keyword>
<keyword evidence="7" id="KW-1185">Reference proteome</keyword>
<accession>A0AAD6YR30</accession>
<dbReference type="EMBL" id="JARJCW010000003">
    <property type="protein sequence ID" value="KAJ7226852.1"/>
    <property type="molecule type" value="Genomic_DNA"/>
</dbReference>
<protein>
    <submittedName>
        <fullName evidence="6">Dehydrogenase E1 component-domain-containing protein</fullName>
    </submittedName>
</protein>
<dbReference type="AlphaFoldDB" id="A0AAD6YR30"/>
<dbReference type="SUPFAM" id="SSF52518">
    <property type="entry name" value="Thiamin diphosphate-binding fold (THDP-binding)"/>
    <property type="match status" value="1"/>
</dbReference>
<evidence type="ECO:0000259" key="5">
    <source>
        <dbReference type="Pfam" id="PF00676"/>
    </source>
</evidence>
<gene>
    <name evidence="6" type="ORF">GGX14DRAFT_385644</name>
</gene>
<name>A0AAD6YR30_9AGAR</name>
<dbReference type="InterPro" id="IPR001017">
    <property type="entry name" value="DH_E1"/>
</dbReference>
<feature type="compositionally biased region" description="Basic and acidic residues" evidence="4">
    <location>
        <begin position="103"/>
        <end position="115"/>
    </location>
</feature>
<dbReference type="Pfam" id="PF00676">
    <property type="entry name" value="E1_dh"/>
    <property type="match status" value="1"/>
</dbReference>
<proteinExistence type="predicted"/>
<evidence type="ECO:0000256" key="3">
    <source>
        <dbReference type="ARBA" id="ARBA00023052"/>
    </source>
</evidence>
<keyword evidence="2" id="KW-0560">Oxidoreductase</keyword>
<dbReference type="Proteomes" id="UP001219525">
    <property type="component" value="Unassembled WGS sequence"/>
</dbReference>
<evidence type="ECO:0000256" key="2">
    <source>
        <dbReference type="ARBA" id="ARBA00023002"/>
    </source>
</evidence>
<dbReference type="PANTHER" id="PTHR11516:SF60">
    <property type="entry name" value="PYRUVATE DEHYDROGENASE E1 COMPONENT SUBUNIT ALPHA"/>
    <property type="match status" value="1"/>
</dbReference>
<comment type="cofactor">
    <cofactor evidence="1">
        <name>thiamine diphosphate</name>
        <dbReference type="ChEBI" id="CHEBI:58937"/>
    </cofactor>
</comment>
<reference evidence="6" key="1">
    <citation type="submission" date="2023-03" db="EMBL/GenBank/DDBJ databases">
        <title>Massive genome expansion in bonnet fungi (Mycena s.s.) driven by repeated elements and novel gene families across ecological guilds.</title>
        <authorList>
            <consortium name="Lawrence Berkeley National Laboratory"/>
            <person name="Harder C.B."/>
            <person name="Miyauchi S."/>
            <person name="Viragh M."/>
            <person name="Kuo A."/>
            <person name="Thoen E."/>
            <person name="Andreopoulos B."/>
            <person name="Lu D."/>
            <person name="Skrede I."/>
            <person name="Drula E."/>
            <person name="Henrissat B."/>
            <person name="Morin E."/>
            <person name="Kohler A."/>
            <person name="Barry K."/>
            <person name="LaButti K."/>
            <person name="Morin E."/>
            <person name="Salamov A."/>
            <person name="Lipzen A."/>
            <person name="Mereny Z."/>
            <person name="Hegedus B."/>
            <person name="Baldrian P."/>
            <person name="Stursova M."/>
            <person name="Weitz H."/>
            <person name="Taylor A."/>
            <person name="Grigoriev I.V."/>
            <person name="Nagy L.G."/>
            <person name="Martin F."/>
            <person name="Kauserud H."/>
        </authorList>
    </citation>
    <scope>NUCLEOTIDE SEQUENCE</scope>
    <source>
        <strain evidence="6">9144</strain>
    </source>
</reference>
<dbReference type="InterPro" id="IPR050642">
    <property type="entry name" value="PDH_E1_Alpha_Subunit"/>
</dbReference>
<dbReference type="GO" id="GO:0006086">
    <property type="term" value="P:pyruvate decarboxylation to acetyl-CoA"/>
    <property type="evidence" value="ECO:0007669"/>
    <property type="project" value="TreeGrafter"/>
</dbReference>
<sequence>MDIIAACEAVKFARKWTVDDKKGPLLLEFVTYRYGGHSMSDPGTIYRAREEVRRMRSTQDPIRGLQRSIEEWGLGSEQELKVHPIPFILLPLTSPQQLDKDAKAEVDAAVEEAKASPEPLAKNLWTKGTEPPFMHGRVREDT</sequence>
<dbReference type="PANTHER" id="PTHR11516">
    <property type="entry name" value="PYRUVATE DEHYDROGENASE E1 COMPONENT, ALPHA SUBUNIT BACTERIAL AND ORGANELLAR"/>
    <property type="match status" value="1"/>
</dbReference>
<dbReference type="InterPro" id="IPR029061">
    <property type="entry name" value="THDP-binding"/>
</dbReference>
<feature type="region of interest" description="Disordered" evidence="4">
    <location>
        <begin position="103"/>
        <end position="142"/>
    </location>
</feature>
<dbReference type="GO" id="GO:0004739">
    <property type="term" value="F:pyruvate dehydrogenase (acetyl-transferring) activity"/>
    <property type="evidence" value="ECO:0007669"/>
    <property type="project" value="TreeGrafter"/>
</dbReference>